<reference evidence="2 3" key="1">
    <citation type="submission" date="2018-06" db="EMBL/GenBank/DDBJ databases">
        <title>Completed Genome Sequences of 32 Strains from Various Serotypes of Salmonella enterica.</title>
        <authorList>
            <person name="Nash J.H.E."/>
            <person name="Robertson J."/>
            <person name="Bessonov K."/>
        </authorList>
    </citation>
    <scope>NUCLEOTIDE SEQUENCE [LARGE SCALE GENOMIC DNA]</scope>
    <source>
        <strain evidence="2 3">SA20021456</strain>
    </source>
</reference>
<name>A0A7U5YQN6_SALER</name>
<evidence type="ECO:0000256" key="1">
    <source>
        <dbReference type="SAM" id="Phobius"/>
    </source>
</evidence>
<dbReference type="AlphaFoldDB" id="A0A7U5YQN6"/>
<evidence type="ECO:0000313" key="3">
    <source>
        <dbReference type="Proteomes" id="UP000251994"/>
    </source>
</evidence>
<proteinExistence type="predicted"/>
<protein>
    <submittedName>
        <fullName evidence="2">Uncharacterized protein</fullName>
    </submittedName>
</protein>
<feature type="transmembrane region" description="Helical" evidence="1">
    <location>
        <begin position="33"/>
        <end position="54"/>
    </location>
</feature>
<keyword evidence="1" id="KW-0812">Transmembrane</keyword>
<dbReference type="Proteomes" id="UP000251994">
    <property type="component" value="Chromosome"/>
</dbReference>
<organism evidence="2 3">
    <name type="scientific">Salmonella enterica</name>
    <name type="common">Salmonella choleraesuis</name>
    <dbReference type="NCBI Taxonomy" id="28901"/>
    <lineage>
        <taxon>Bacteria</taxon>
        <taxon>Pseudomonadati</taxon>
        <taxon>Pseudomonadota</taxon>
        <taxon>Gammaproteobacteria</taxon>
        <taxon>Enterobacterales</taxon>
        <taxon>Enterobacteriaceae</taxon>
        <taxon>Salmonella</taxon>
    </lineage>
</organism>
<accession>A0A7U5YQN6</accession>
<feature type="transmembrane region" description="Helical" evidence="1">
    <location>
        <begin position="75"/>
        <end position="95"/>
    </location>
</feature>
<keyword evidence="1" id="KW-1133">Transmembrane helix</keyword>
<gene>
    <name evidence="2" type="ORF">CHC34_11830</name>
</gene>
<dbReference type="EMBL" id="CP030219">
    <property type="protein sequence ID" value="AXD71582.1"/>
    <property type="molecule type" value="Genomic_DNA"/>
</dbReference>
<keyword evidence="1" id="KW-0472">Membrane</keyword>
<evidence type="ECO:0000313" key="2">
    <source>
        <dbReference type="EMBL" id="AXD71582.1"/>
    </source>
</evidence>
<sequence length="104" mass="12374">MRVRITAFISDSSGKKKGYLRSPACNMDRNRHLMALFIGQIKCWVSFSCLQVVVVNKKRRANRKAPQRKKLWGFFFKDGCFKFIFFILQLGRLLFKVPERHFNR</sequence>